<dbReference type="AlphaFoldDB" id="A0A7V2B2R8"/>
<evidence type="ECO:0000259" key="1">
    <source>
        <dbReference type="Pfam" id="PF14129"/>
    </source>
</evidence>
<protein>
    <submittedName>
        <fullName evidence="2">DUF4296 domain-containing protein</fullName>
    </submittedName>
</protein>
<dbReference type="InterPro" id="IPR025381">
    <property type="entry name" value="DUF4296"/>
</dbReference>
<reference evidence="2" key="1">
    <citation type="journal article" date="2020" name="mSystems">
        <title>Genome- and Community-Level Interaction Insights into Carbon Utilization and Element Cycling Functions of Hydrothermarchaeota in Hydrothermal Sediment.</title>
        <authorList>
            <person name="Zhou Z."/>
            <person name="Liu Y."/>
            <person name="Xu W."/>
            <person name="Pan J."/>
            <person name="Luo Z.H."/>
            <person name="Li M."/>
        </authorList>
    </citation>
    <scope>NUCLEOTIDE SEQUENCE [LARGE SCALE GENOMIC DNA]</scope>
    <source>
        <strain evidence="2">SpSt-143</strain>
    </source>
</reference>
<dbReference type="PROSITE" id="PS51257">
    <property type="entry name" value="PROKAR_LIPOPROTEIN"/>
    <property type="match status" value="1"/>
</dbReference>
<sequence length="115" mass="12697">MVDRRKLWIGVVAAGLLLAGCADEPYETTSADSTLAEVLVELHLLAARKAVVGDEASALRDSVWARYGMDSAMVARRLEAYARNPKALQRLHQIVQDRLLAEQYASPLPQLAPRR</sequence>
<gene>
    <name evidence="2" type="ORF">ENO59_12130</name>
</gene>
<evidence type="ECO:0000313" key="2">
    <source>
        <dbReference type="EMBL" id="HER97230.1"/>
    </source>
</evidence>
<name>A0A7V2B2R8_RHOMR</name>
<feature type="domain" description="DUF4296" evidence="1">
    <location>
        <begin position="33"/>
        <end position="103"/>
    </location>
</feature>
<dbReference type="Pfam" id="PF14129">
    <property type="entry name" value="DUF4296"/>
    <property type="match status" value="1"/>
</dbReference>
<dbReference type="EMBL" id="DSGB01000007">
    <property type="protein sequence ID" value="HER97230.1"/>
    <property type="molecule type" value="Genomic_DNA"/>
</dbReference>
<organism evidence="2">
    <name type="scientific">Rhodothermus marinus</name>
    <name type="common">Rhodothermus obamensis</name>
    <dbReference type="NCBI Taxonomy" id="29549"/>
    <lineage>
        <taxon>Bacteria</taxon>
        <taxon>Pseudomonadati</taxon>
        <taxon>Rhodothermota</taxon>
        <taxon>Rhodothermia</taxon>
        <taxon>Rhodothermales</taxon>
        <taxon>Rhodothermaceae</taxon>
        <taxon>Rhodothermus</taxon>
    </lineage>
</organism>
<comment type="caution">
    <text evidence="2">The sequence shown here is derived from an EMBL/GenBank/DDBJ whole genome shotgun (WGS) entry which is preliminary data.</text>
</comment>
<proteinExistence type="predicted"/>
<accession>A0A7V2B2R8</accession>